<proteinExistence type="evidence at transcript level"/>
<accession>B6TJP7</accession>
<dbReference type="AlphaFoldDB" id="B6TJP7"/>
<evidence type="ECO:0000313" key="2">
    <source>
        <dbReference type="EMBL" id="ACG37330.1"/>
    </source>
</evidence>
<feature type="signal peptide" evidence="1">
    <location>
        <begin position="1"/>
        <end position="22"/>
    </location>
</feature>
<keyword evidence="1" id="KW-0732">Signal</keyword>
<protein>
    <submittedName>
        <fullName evidence="2">Uncharacterized protein</fullName>
    </submittedName>
</protein>
<reference evidence="2" key="1">
    <citation type="journal article" date="2009" name="Plant Mol. Biol.">
        <title>Insights into corn genes derived from large-scale cDNA sequencing.</title>
        <authorList>
            <person name="Alexandrov N.N."/>
            <person name="Brover V.V."/>
            <person name="Freidin S."/>
            <person name="Troukhan M.E."/>
            <person name="Tatarinova T.V."/>
            <person name="Zhang H."/>
            <person name="Swaller T.J."/>
            <person name="Lu Y.P."/>
            <person name="Bouck J."/>
            <person name="Flavell R.B."/>
            <person name="Feldmann K.A."/>
        </authorList>
    </citation>
    <scope>NUCLEOTIDE SEQUENCE</scope>
</reference>
<sequence length="65" mass="6507">MAGLAALQGAMAALSVSVPAAASTSSFWGNRLATYSAPQPGAGSFLLPNSVLFCCYDGLLIAVEV</sequence>
<feature type="chain" id="PRO_5002850111" evidence="1">
    <location>
        <begin position="23"/>
        <end position="65"/>
    </location>
</feature>
<name>B6TJP7_MAIZE</name>
<evidence type="ECO:0000256" key="1">
    <source>
        <dbReference type="SAM" id="SignalP"/>
    </source>
</evidence>
<dbReference type="EMBL" id="EU965212">
    <property type="protein sequence ID" value="ACG37330.1"/>
    <property type="molecule type" value="mRNA"/>
</dbReference>
<organism evidence="2">
    <name type="scientific">Zea mays</name>
    <name type="common">Maize</name>
    <dbReference type="NCBI Taxonomy" id="4577"/>
    <lineage>
        <taxon>Eukaryota</taxon>
        <taxon>Viridiplantae</taxon>
        <taxon>Streptophyta</taxon>
        <taxon>Embryophyta</taxon>
        <taxon>Tracheophyta</taxon>
        <taxon>Spermatophyta</taxon>
        <taxon>Magnoliopsida</taxon>
        <taxon>Liliopsida</taxon>
        <taxon>Poales</taxon>
        <taxon>Poaceae</taxon>
        <taxon>PACMAD clade</taxon>
        <taxon>Panicoideae</taxon>
        <taxon>Andropogonodae</taxon>
        <taxon>Andropogoneae</taxon>
        <taxon>Tripsacinae</taxon>
        <taxon>Zea</taxon>
    </lineage>
</organism>